<proteinExistence type="predicted"/>
<dbReference type="EMBL" id="CP075896">
    <property type="protein sequence ID" value="QWB27218.1"/>
    <property type="molecule type" value="Genomic_DNA"/>
</dbReference>
<protein>
    <submittedName>
        <fullName evidence="2">Uncharacterized protein</fullName>
    </submittedName>
</protein>
<gene>
    <name evidence="2" type="ORF">KJK29_34050</name>
</gene>
<keyword evidence="3" id="KW-1185">Reference proteome</keyword>
<evidence type="ECO:0000256" key="1">
    <source>
        <dbReference type="SAM" id="MobiDB-lite"/>
    </source>
</evidence>
<name>A0ABX8G119_9ACTN</name>
<dbReference type="Proteomes" id="UP000679629">
    <property type="component" value="Chromosome"/>
</dbReference>
<organism evidence="2 3">
    <name type="scientific">Streptomyces koelreuteriae</name>
    <dbReference type="NCBI Taxonomy" id="2838015"/>
    <lineage>
        <taxon>Bacteria</taxon>
        <taxon>Bacillati</taxon>
        <taxon>Actinomycetota</taxon>
        <taxon>Actinomycetes</taxon>
        <taxon>Kitasatosporales</taxon>
        <taxon>Streptomycetaceae</taxon>
        <taxon>Streptomyces</taxon>
    </lineage>
</organism>
<evidence type="ECO:0000313" key="3">
    <source>
        <dbReference type="Proteomes" id="UP000679629"/>
    </source>
</evidence>
<accession>A0ABX8G119</accession>
<sequence>MNSADVPKRLPSHRKGLIATSKRTAPGTLATPSLEPPRASFGPDPAQQALAARETGSRMRELLGQLPWTHLSRRRAAAGGSLLVDRAHRGGGEALSVLVGRHQAAVCGYLNTCLTDPAMVDWATEHTFRHVVRASGHHPSHAVPRIHLLDTARSVAAGAWRSHPESCAVTDGFREWIVESVGPWPPQGPAPLYEAYRCLPARWQTALWHLAVEDDHPALISDMLGLSPGRLALARQRAQHMLSDLYLTAYRRAVSGRPACTSFVQHLAVYTTSRDIAATGHAEYCPSCSRAEADLTHLDIGVRLHLPALLLGWWDDTAYRQMRYLALRNSDPRGMARRLRRDLD</sequence>
<evidence type="ECO:0000313" key="2">
    <source>
        <dbReference type="EMBL" id="QWB27218.1"/>
    </source>
</evidence>
<feature type="region of interest" description="Disordered" evidence="1">
    <location>
        <begin position="1"/>
        <end position="47"/>
    </location>
</feature>
<dbReference type="RefSeq" id="WP_215123009.1">
    <property type="nucleotide sequence ID" value="NZ_CP075896.1"/>
</dbReference>
<reference evidence="3" key="1">
    <citation type="submission" date="2021-05" db="EMBL/GenBank/DDBJ databases">
        <title>Direct Submission.</title>
        <authorList>
            <person name="Li K."/>
            <person name="Gao J."/>
        </authorList>
    </citation>
    <scope>NUCLEOTIDE SEQUENCE [LARGE SCALE GENOMIC DNA]</scope>
    <source>
        <strain evidence="3">MG62</strain>
    </source>
</reference>